<feature type="transmembrane region" description="Helical" evidence="10">
    <location>
        <begin position="33"/>
        <end position="55"/>
    </location>
</feature>
<evidence type="ECO:0000256" key="7">
    <source>
        <dbReference type="ARBA" id="ARBA00022989"/>
    </source>
</evidence>
<keyword evidence="3" id="KW-1003">Cell membrane</keyword>
<dbReference type="RefSeq" id="WP_091383616.1">
    <property type="nucleotide sequence ID" value="NZ_FNDV01000017.1"/>
</dbReference>
<feature type="transmembrane region" description="Helical" evidence="10">
    <location>
        <begin position="142"/>
        <end position="163"/>
    </location>
</feature>
<evidence type="ECO:0000256" key="6">
    <source>
        <dbReference type="ARBA" id="ARBA00022692"/>
    </source>
</evidence>
<dbReference type="GO" id="GO:0009675">
    <property type="term" value="F:high-affinity sulfate:proton symporter activity"/>
    <property type="evidence" value="ECO:0007669"/>
    <property type="project" value="TreeGrafter"/>
</dbReference>
<dbReference type="EMBL" id="FNJB01000018">
    <property type="protein sequence ID" value="SDP86899.1"/>
    <property type="molecule type" value="Genomic_DNA"/>
</dbReference>
<evidence type="ECO:0000256" key="8">
    <source>
        <dbReference type="ARBA" id="ARBA00023032"/>
    </source>
</evidence>
<keyword evidence="2" id="KW-0813">Transport</keyword>
<dbReference type="GO" id="GO:0005886">
    <property type="term" value="C:plasma membrane"/>
    <property type="evidence" value="ECO:0007669"/>
    <property type="project" value="TreeGrafter"/>
</dbReference>
<proteinExistence type="predicted"/>
<accession>A0A1H0W840</accession>
<keyword evidence="8" id="KW-0764">Sulfate transport</keyword>
<keyword evidence="7 10" id="KW-1133">Transmembrane helix</keyword>
<evidence type="ECO:0000256" key="9">
    <source>
        <dbReference type="ARBA" id="ARBA00023136"/>
    </source>
</evidence>
<evidence type="ECO:0000256" key="3">
    <source>
        <dbReference type="ARBA" id="ARBA00022475"/>
    </source>
</evidence>
<dbReference type="AlphaFoldDB" id="A0A1H0W840"/>
<organism evidence="11 12">
    <name type="scientific">Actinokineospora alba</name>
    <dbReference type="NCBI Taxonomy" id="504798"/>
    <lineage>
        <taxon>Bacteria</taxon>
        <taxon>Bacillati</taxon>
        <taxon>Actinomycetota</taxon>
        <taxon>Actinomycetes</taxon>
        <taxon>Pseudonocardiales</taxon>
        <taxon>Pseudonocardiaceae</taxon>
        <taxon>Actinokineospora</taxon>
    </lineage>
</organism>
<evidence type="ECO:0000256" key="2">
    <source>
        <dbReference type="ARBA" id="ARBA00022448"/>
    </source>
</evidence>
<comment type="subcellular location">
    <subcellularLocation>
        <location evidence="1">Membrane</location>
        <topology evidence="1">Multi-pass membrane protein</topology>
    </subcellularLocation>
</comment>
<feature type="transmembrane region" description="Helical" evidence="10">
    <location>
        <begin position="169"/>
        <end position="189"/>
    </location>
</feature>
<dbReference type="OrthoDB" id="3375053at2"/>
<dbReference type="GO" id="GO:0019344">
    <property type="term" value="P:cysteine biosynthetic process"/>
    <property type="evidence" value="ECO:0007669"/>
    <property type="project" value="TreeGrafter"/>
</dbReference>
<evidence type="ECO:0000313" key="12">
    <source>
        <dbReference type="Proteomes" id="UP000199651"/>
    </source>
</evidence>
<feature type="transmembrane region" description="Helical" evidence="10">
    <location>
        <begin position="75"/>
        <end position="100"/>
    </location>
</feature>
<sequence>MIKDFGTGFGLLLQGFRIVLGNRSMLLRGAIPVLLTSALMFTGLTLLAVNLGGIVTWATPFADDWAQTWQQGVRIAAGLVTVVAAVAVSVVLFAGLTLAIGGPFYESIAEEVEDTVLGGVPEAETIGWARAAWIGLRDTVRLVLRALVWAILLFALGFIPVIGQTVVPVLAVAVGAWLLAVELTAIPFIRRGRDLKTRRATLKSGRAMTLGFSVPVYLVCLIPLAAVVVFPAAMAAGTILAHRLLARSSR</sequence>
<name>A0A1H0W840_9PSEU</name>
<keyword evidence="12" id="KW-1185">Reference proteome</keyword>
<dbReference type="PANTHER" id="PTHR37468:SF1">
    <property type="entry name" value="SULFATE TRANSPORTER CYSZ"/>
    <property type="match status" value="1"/>
</dbReference>
<keyword evidence="5" id="KW-0028">Amino-acid biosynthesis</keyword>
<evidence type="ECO:0000256" key="5">
    <source>
        <dbReference type="ARBA" id="ARBA00022605"/>
    </source>
</evidence>
<dbReference type="PANTHER" id="PTHR37468">
    <property type="entry name" value="SULFATE TRANSPORTER CYSZ"/>
    <property type="match status" value="1"/>
</dbReference>
<evidence type="ECO:0000256" key="4">
    <source>
        <dbReference type="ARBA" id="ARBA00022519"/>
    </source>
</evidence>
<feature type="transmembrane region" description="Helical" evidence="10">
    <location>
        <begin position="210"/>
        <end position="241"/>
    </location>
</feature>
<dbReference type="Pfam" id="PF07264">
    <property type="entry name" value="EI24"/>
    <property type="match status" value="1"/>
</dbReference>
<protein>
    <submittedName>
        <fullName evidence="11">CysZ protein</fullName>
    </submittedName>
</protein>
<keyword evidence="9 10" id="KW-0472">Membrane</keyword>
<reference evidence="12" key="1">
    <citation type="submission" date="2016-10" db="EMBL/GenBank/DDBJ databases">
        <authorList>
            <person name="Varghese N."/>
            <person name="Submissions S."/>
        </authorList>
    </citation>
    <scope>NUCLEOTIDE SEQUENCE [LARGE SCALE GENOMIC DNA]</scope>
    <source>
        <strain evidence="12">IBRC-M 10655</strain>
    </source>
</reference>
<dbReference type="InterPro" id="IPR050480">
    <property type="entry name" value="CysZ-like"/>
</dbReference>
<evidence type="ECO:0000256" key="1">
    <source>
        <dbReference type="ARBA" id="ARBA00004141"/>
    </source>
</evidence>
<dbReference type="STRING" id="504798.SAMN05421871_11784"/>
<dbReference type="GO" id="GO:0000103">
    <property type="term" value="P:sulfate assimilation"/>
    <property type="evidence" value="ECO:0007669"/>
    <property type="project" value="TreeGrafter"/>
</dbReference>
<gene>
    <name evidence="11" type="ORF">SAMN05192558_11884</name>
</gene>
<keyword evidence="6 10" id="KW-0812">Transmembrane</keyword>
<dbReference type="InterPro" id="IPR059112">
    <property type="entry name" value="CysZ/EI24"/>
</dbReference>
<dbReference type="Proteomes" id="UP000199651">
    <property type="component" value="Unassembled WGS sequence"/>
</dbReference>
<keyword evidence="4" id="KW-0997">Cell inner membrane</keyword>
<evidence type="ECO:0000313" key="11">
    <source>
        <dbReference type="EMBL" id="SDP86899.1"/>
    </source>
</evidence>
<evidence type="ECO:0000256" key="10">
    <source>
        <dbReference type="SAM" id="Phobius"/>
    </source>
</evidence>